<dbReference type="OrthoDB" id="3403133at2"/>
<feature type="domain" description="TnsA endonuclease N-terminal" evidence="1">
    <location>
        <begin position="98"/>
        <end position="172"/>
    </location>
</feature>
<dbReference type="RefSeq" id="WP_158085909.1">
    <property type="nucleotide sequence ID" value="NZ_MVHG01000067.1"/>
</dbReference>
<comment type="caution">
    <text evidence="2">The sequence shown here is derived from an EMBL/GenBank/DDBJ whole genome shotgun (WGS) entry which is preliminary data.</text>
</comment>
<dbReference type="NCBIfam" id="NF033179">
    <property type="entry name" value="TnsA_like_Actin"/>
    <property type="match status" value="1"/>
</dbReference>
<dbReference type="AlphaFoldDB" id="A0A1W9ZA44"/>
<protein>
    <recommendedName>
        <fullName evidence="1">TnsA endonuclease N-terminal domain-containing protein</fullName>
    </recommendedName>
</protein>
<dbReference type="InterPro" id="IPR014833">
    <property type="entry name" value="TnsA_N"/>
</dbReference>
<evidence type="ECO:0000313" key="3">
    <source>
        <dbReference type="Proteomes" id="UP000192707"/>
    </source>
</evidence>
<dbReference type="InterPro" id="IPR048000">
    <property type="entry name" value="TnsA-like"/>
</dbReference>
<name>A0A1W9ZA44_MYCAI</name>
<keyword evidence="3" id="KW-1185">Reference proteome</keyword>
<reference evidence="2 3" key="1">
    <citation type="submission" date="2016-12" db="EMBL/GenBank/DDBJ databases">
        <title>The new phylogeny of genus Mycobacterium.</title>
        <authorList>
            <person name="Tortoli E."/>
            <person name="Trovato A."/>
            <person name="Cirillo D.M."/>
        </authorList>
    </citation>
    <scope>NUCLEOTIDE SEQUENCE [LARGE SCALE GENOMIC DNA]</scope>
    <source>
        <strain evidence="2 3">DSM 45069</strain>
    </source>
</reference>
<sequence length="214" mass="24088">MSDVGNTINGVPTHGRAAAQIRNGELIYYRPAEGDPVAQIPVDELWSLPLEECAPVRKAVSYKGQKNFTGEWWSSTTESHLPFESWVERDFLVAADFDPHTIGISVQPFTFRFLSVAGKQREHTPDVFLRTRSGDGVVVDVRPDPLVDSDSRESFEATAELCRQVGWSFCRVAEQPPIRAANLRWLAGYRNQRNRRQDFATELNRPGESGDLLV</sequence>
<dbReference type="Proteomes" id="UP000192707">
    <property type="component" value="Unassembled WGS sequence"/>
</dbReference>
<organism evidence="2 3">
    <name type="scientific">Mycobacterium arosiense ATCC BAA-1401 = DSM 45069</name>
    <dbReference type="NCBI Taxonomy" id="1265311"/>
    <lineage>
        <taxon>Bacteria</taxon>
        <taxon>Bacillati</taxon>
        <taxon>Actinomycetota</taxon>
        <taxon>Actinomycetes</taxon>
        <taxon>Mycobacteriales</taxon>
        <taxon>Mycobacteriaceae</taxon>
        <taxon>Mycobacterium</taxon>
        <taxon>Mycobacterium avium complex (MAC)</taxon>
    </lineage>
</organism>
<dbReference type="EMBL" id="MVHG01000067">
    <property type="protein sequence ID" value="ORA10201.1"/>
    <property type="molecule type" value="Genomic_DNA"/>
</dbReference>
<dbReference type="Pfam" id="PF08722">
    <property type="entry name" value="Tn7_TnsA-like_N"/>
    <property type="match status" value="1"/>
</dbReference>
<evidence type="ECO:0000313" key="2">
    <source>
        <dbReference type="EMBL" id="ORA10201.1"/>
    </source>
</evidence>
<evidence type="ECO:0000259" key="1">
    <source>
        <dbReference type="Pfam" id="PF08722"/>
    </source>
</evidence>
<gene>
    <name evidence="2" type="ORF">BST14_20845</name>
</gene>
<proteinExistence type="predicted"/>
<accession>A0A1W9ZA44</accession>